<evidence type="ECO:0000313" key="3">
    <source>
        <dbReference type="EMBL" id="KAK0988365.1"/>
    </source>
</evidence>
<dbReference type="EMBL" id="NAJP01000081">
    <property type="protein sequence ID" value="TKA34378.1"/>
    <property type="molecule type" value="Genomic_DNA"/>
</dbReference>
<dbReference type="OrthoDB" id="3893866at2759"/>
<dbReference type="AlphaFoldDB" id="A0A4U0UFP3"/>
<keyword evidence="6" id="KW-1185">Reference proteome</keyword>
<dbReference type="EMBL" id="JAUJLE010000079">
    <property type="protein sequence ID" value="KAK0988365.1"/>
    <property type="molecule type" value="Genomic_DNA"/>
</dbReference>
<dbReference type="Proteomes" id="UP001168146">
    <property type="component" value="Unassembled WGS sequence"/>
</dbReference>
<dbReference type="Proteomes" id="UP000310066">
    <property type="component" value="Unassembled WGS sequence"/>
</dbReference>
<name>A0A4U0UFP3_9PEZI</name>
<keyword evidence="1" id="KW-0472">Membrane</keyword>
<feature type="transmembrane region" description="Helical" evidence="1">
    <location>
        <begin position="47"/>
        <end position="66"/>
    </location>
</feature>
<comment type="caution">
    <text evidence="4">The sequence shown here is derived from an EMBL/GenBank/DDBJ whole genome shotgun (WGS) entry which is preliminary data.</text>
</comment>
<evidence type="ECO:0000313" key="5">
    <source>
        <dbReference type="Proteomes" id="UP000310066"/>
    </source>
</evidence>
<dbReference type="Proteomes" id="UP001175353">
    <property type="component" value="Unassembled WGS sequence"/>
</dbReference>
<protein>
    <submittedName>
        <fullName evidence="4">Uncharacterized protein</fullName>
    </submittedName>
</protein>
<reference evidence="2" key="2">
    <citation type="submission" date="2021-12" db="EMBL/GenBank/DDBJ databases">
        <title>Black yeast isolated from Biological Soil Crust.</title>
        <authorList>
            <person name="Kurbessoian T."/>
        </authorList>
    </citation>
    <scope>NUCLEOTIDE SEQUENCE</scope>
    <source>
        <strain evidence="2">CCFEE 5208</strain>
    </source>
</reference>
<evidence type="ECO:0000313" key="2">
    <source>
        <dbReference type="EMBL" id="KAK0320907.1"/>
    </source>
</evidence>
<reference evidence="3" key="3">
    <citation type="submission" date="2023-06" db="EMBL/GenBank/DDBJ databases">
        <title>Black Yeasts Isolated from many extreme environments.</title>
        <authorList>
            <person name="Coleine C."/>
            <person name="Stajich J.E."/>
            <person name="Selbmann L."/>
        </authorList>
    </citation>
    <scope>NUCLEOTIDE SEQUENCE</scope>
    <source>
        <strain evidence="3">CCFEE 5200</strain>
    </source>
</reference>
<proteinExistence type="predicted"/>
<reference evidence="4 5" key="1">
    <citation type="submission" date="2017-03" db="EMBL/GenBank/DDBJ databases">
        <title>Genomes of endolithic fungi from Antarctica.</title>
        <authorList>
            <person name="Coleine C."/>
            <person name="Masonjones S."/>
            <person name="Stajich J.E."/>
        </authorList>
    </citation>
    <scope>NUCLEOTIDE SEQUENCE [LARGE SCALE GENOMIC DNA]</scope>
    <source>
        <strain evidence="4 5">CCFEE 5311</strain>
    </source>
</reference>
<evidence type="ECO:0000313" key="6">
    <source>
        <dbReference type="Proteomes" id="UP001175353"/>
    </source>
</evidence>
<keyword evidence="1" id="KW-0812">Transmembrane</keyword>
<accession>A0A4U0UFP3</accession>
<sequence length="88" mass="9417">MPPFAQLAGNGSMPASINNTLDSNGTTILDKLMGNGNTMTLYTDARMLLPVLLVFLGVVLKGYQILIAKRTLAVLQDIKEGRNAVRVG</sequence>
<keyword evidence="1" id="KW-1133">Transmembrane helix</keyword>
<evidence type="ECO:0000313" key="4">
    <source>
        <dbReference type="EMBL" id="TKA34378.1"/>
    </source>
</evidence>
<gene>
    <name evidence="4" type="ORF">B0A54_15209</name>
    <name evidence="2" type="ORF">LTR82_008226</name>
    <name evidence="3" type="ORF">LTR91_009597</name>
</gene>
<dbReference type="EMBL" id="JASUXU010000023">
    <property type="protein sequence ID" value="KAK0320907.1"/>
    <property type="molecule type" value="Genomic_DNA"/>
</dbReference>
<organism evidence="4 5">
    <name type="scientific">Friedmanniomyces endolithicus</name>
    <dbReference type="NCBI Taxonomy" id="329885"/>
    <lineage>
        <taxon>Eukaryota</taxon>
        <taxon>Fungi</taxon>
        <taxon>Dikarya</taxon>
        <taxon>Ascomycota</taxon>
        <taxon>Pezizomycotina</taxon>
        <taxon>Dothideomycetes</taxon>
        <taxon>Dothideomycetidae</taxon>
        <taxon>Mycosphaerellales</taxon>
        <taxon>Teratosphaeriaceae</taxon>
        <taxon>Friedmanniomyces</taxon>
    </lineage>
</organism>
<evidence type="ECO:0000256" key="1">
    <source>
        <dbReference type="SAM" id="Phobius"/>
    </source>
</evidence>